<evidence type="ECO:0000313" key="1">
    <source>
        <dbReference type="EnsemblMetazoa" id="tetur03g05480.1"/>
    </source>
</evidence>
<organism evidence="1 2">
    <name type="scientific">Tetranychus urticae</name>
    <name type="common">Two-spotted spider mite</name>
    <dbReference type="NCBI Taxonomy" id="32264"/>
    <lineage>
        <taxon>Eukaryota</taxon>
        <taxon>Metazoa</taxon>
        <taxon>Ecdysozoa</taxon>
        <taxon>Arthropoda</taxon>
        <taxon>Chelicerata</taxon>
        <taxon>Arachnida</taxon>
        <taxon>Acari</taxon>
        <taxon>Acariformes</taxon>
        <taxon>Trombidiformes</taxon>
        <taxon>Prostigmata</taxon>
        <taxon>Eleutherengona</taxon>
        <taxon>Raphignathae</taxon>
        <taxon>Tetranychoidea</taxon>
        <taxon>Tetranychidae</taxon>
        <taxon>Tetranychus</taxon>
    </lineage>
</organism>
<keyword evidence="2" id="KW-1185">Reference proteome</keyword>
<dbReference type="EnsemblMetazoa" id="tetur03g05480.1">
    <property type="protein sequence ID" value="tetur03g05480.1"/>
    <property type="gene ID" value="tetur03g05480"/>
</dbReference>
<reference evidence="1" key="2">
    <citation type="submission" date="2015-06" db="UniProtKB">
        <authorList>
            <consortium name="EnsemblMetazoa"/>
        </authorList>
    </citation>
    <scope>IDENTIFICATION</scope>
</reference>
<name>T1JZW4_TETUR</name>
<sequence>MHLKPKNVHLHSSCTDHYLQDLNLKPESTIYHDPHFSHFKEGKKD</sequence>
<dbReference type="EMBL" id="CAEY01001128">
    <property type="status" value="NOT_ANNOTATED_CDS"/>
    <property type="molecule type" value="Genomic_DNA"/>
</dbReference>
<reference evidence="2" key="1">
    <citation type="submission" date="2011-08" db="EMBL/GenBank/DDBJ databases">
        <authorList>
            <person name="Rombauts S."/>
        </authorList>
    </citation>
    <scope>NUCLEOTIDE SEQUENCE</scope>
    <source>
        <strain evidence="2">London</strain>
    </source>
</reference>
<protein>
    <submittedName>
        <fullName evidence="1">Uncharacterized protein</fullName>
    </submittedName>
</protein>
<dbReference type="Proteomes" id="UP000015104">
    <property type="component" value="Unassembled WGS sequence"/>
</dbReference>
<proteinExistence type="predicted"/>
<dbReference type="HOGENOM" id="CLU_3208214_0_0_1"/>
<evidence type="ECO:0000313" key="2">
    <source>
        <dbReference type="Proteomes" id="UP000015104"/>
    </source>
</evidence>
<accession>T1JZW4</accession>
<dbReference type="AlphaFoldDB" id="T1JZW4"/>